<dbReference type="AlphaFoldDB" id="A0A1M5B3X1"/>
<name>A0A1M5B3X1_9FIRM</name>
<evidence type="ECO:0000256" key="1">
    <source>
        <dbReference type="ARBA" id="ARBA00004651"/>
    </source>
</evidence>
<dbReference type="STRING" id="1121429.SAMN02745133_02463"/>
<keyword evidence="10" id="KW-0282">Flagellum</keyword>
<dbReference type="RefSeq" id="WP_073239684.1">
    <property type="nucleotide sequence ID" value="NZ_FQUY01000020.1"/>
</dbReference>
<evidence type="ECO:0000256" key="4">
    <source>
        <dbReference type="ARBA" id="ARBA00022475"/>
    </source>
</evidence>
<comment type="similarity">
    <text evidence="2 9">Belongs to the FliQ/MopD/SpaQ family.</text>
</comment>
<evidence type="ECO:0000256" key="3">
    <source>
        <dbReference type="ARBA" id="ARBA00021718"/>
    </source>
</evidence>
<evidence type="ECO:0000256" key="9">
    <source>
        <dbReference type="RuleBase" id="RU364090"/>
    </source>
</evidence>
<dbReference type="NCBIfam" id="TIGR01403">
    <property type="entry name" value="fliQ_rel_III"/>
    <property type="match status" value="1"/>
</dbReference>
<keyword evidence="5 9" id="KW-0812">Transmembrane</keyword>
<evidence type="ECO:0000256" key="6">
    <source>
        <dbReference type="ARBA" id="ARBA00022989"/>
    </source>
</evidence>
<keyword evidence="7 9" id="KW-0472">Membrane</keyword>
<feature type="transmembrane region" description="Helical" evidence="9">
    <location>
        <begin position="55"/>
        <end position="74"/>
    </location>
</feature>
<keyword evidence="6 9" id="KW-1133">Transmembrane helix</keyword>
<dbReference type="PRINTS" id="PR00952">
    <property type="entry name" value="TYPE3IMQPROT"/>
</dbReference>
<keyword evidence="10" id="KW-0969">Cilium</keyword>
<dbReference type="InterPro" id="IPR006305">
    <property type="entry name" value="FliQ"/>
</dbReference>
<dbReference type="GO" id="GO:0005886">
    <property type="term" value="C:plasma membrane"/>
    <property type="evidence" value="ECO:0007669"/>
    <property type="project" value="UniProtKB-SubCell"/>
</dbReference>
<evidence type="ECO:0000256" key="8">
    <source>
        <dbReference type="ARBA" id="ARBA00023143"/>
    </source>
</evidence>
<gene>
    <name evidence="9" type="primary">fliQ</name>
    <name evidence="10" type="ORF">SAMN02745133_02463</name>
</gene>
<keyword evidence="11" id="KW-1185">Reference proteome</keyword>
<dbReference type="EMBL" id="FQUY01000020">
    <property type="protein sequence ID" value="SHF37027.1"/>
    <property type="molecule type" value="Genomic_DNA"/>
</dbReference>
<keyword evidence="8 9" id="KW-0975">Bacterial flagellum</keyword>
<evidence type="ECO:0000313" key="10">
    <source>
        <dbReference type="EMBL" id="SHF37027.1"/>
    </source>
</evidence>
<dbReference type="Proteomes" id="UP000184148">
    <property type="component" value="Unassembled WGS sequence"/>
</dbReference>
<accession>A0A1M5B3X1</accession>
<keyword evidence="4 9" id="KW-1003">Cell membrane</keyword>
<dbReference type="GO" id="GO:0009306">
    <property type="term" value="P:protein secretion"/>
    <property type="evidence" value="ECO:0007669"/>
    <property type="project" value="InterPro"/>
</dbReference>
<dbReference type="GO" id="GO:0009425">
    <property type="term" value="C:bacterial-type flagellum basal body"/>
    <property type="evidence" value="ECO:0007669"/>
    <property type="project" value="UniProtKB-SubCell"/>
</dbReference>
<dbReference type="PANTHER" id="PTHR34040:SF2">
    <property type="entry name" value="FLAGELLAR BIOSYNTHETIC PROTEIN FLIQ"/>
    <property type="match status" value="1"/>
</dbReference>
<dbReference type="NCBIfam" id="TIGR01402">
    <property type="entry name" value="fliQ"/>
    <property type="match status" value="1"/>
</dbReference>
<protein>
    <recommendedName>
        <fullName evidence="3 9">Flagellar biosynthetic protein FliQ</fullName>
    </recommendedName>
</protein>
<evidence type="ECO:0000256" key="5">
    <source>
        <dbReference type="ARBA" id="ARBA00022692"/>
    </source>
</evidence>
<evidence type="ECO:0000256" key="2">
    <source>
        <dbReference type="ARBA" id="ARBA00006156"/>
    </source>
</evidence>
<comment type="function">
    <text evidence="9">Role in flagellar biosynthesis.</text>
</comment>
<keyword evidence="10" id="KW-0966">Cell projection</keyword>
<reference evidence="11" key="1">
    <citation type="submission" date="2016-11" db="EMBL/GenBank/DDBJ databases">
        <authorList>
            <person name="Varghese N."/>
            <person name="Submissions S."/>
        </authorList>
    </citation>
    <scope>NUCLEOTIDE SEQUENCE [LARGE SCALE GENOMIC DNA]</scope>
    <source>
        <strain evidence="11">DSM 12395</strain>
    </source>
</reference>
<dbReference type="InterPro" id="IPR006306">
    <property type="entry name" value="T3SS_HrpO"/>
</dbReference>
<dbReference type="GO" id="GO:0044780">
    <property type="term" value="P:bacterial-type flagellum assembly"/>
    <property type="evidence" value="ECO:0007669"/>
    <property type="project" value="InterPro"/>
</dbReference>
<dbReference type="PANTHER" id="PTHR34040">
    <property type="entry name" value="FLAGELLAR BIOSYNTHETIC PROTEIN FLIQ"/>
    <property type="match status" value="1"/>
</dbReference>
<sequence>MTQTYVLHLAREALMMVVILSLPALGIAMLVGLIIGILQATTQVQEQTLSFVPKMVAVFVTLIVAAGWLLNIAVKFTTRLYEQIPNLVR</sequence>
<evidence type="ECO:0000256" key="7">
    <source>
        <dbReference type="ARBA" id="ARBA00023136"/>
    </source>
</evidence>
<dbReference type="InterPro" id="IPR002191">
    <property type="entry name" value="Bac_export_3"/>
</dbReference>
<dbReference type="PIRSF" id="PIRSF004669">
    <property type="entry name" value="FliQ"/>
    <property type="match status" value="1"/>
</dbReference>
<feature type="transmembrane region" description="Helical" evidence="9">
    <location>
        <begin position="12"/>
        <end position="35"/>
    </location>
</feature>
<evidence type="ECO:0000313" key="11">
    <source>
        <dbReference type="Proteomes" id="UP000184148"/>
    </source>
</evidence>
<dbReference type="OrthoDB" id="9806440at2"/>
<comment type="subcellular location">
    <subcellularLocation>
        <location evidence="1 9">Cell membrane</location>
        <topology evidence="1">Multi-pass membrane protein</topology>
    </subcellularLocation>
    <subcellularLocation>
        <location evidence="9">Bacterial flagellum basal body</location>
    </subcellularLocation>
</comment>
<organism evidence="10 11">
    <name type="scientific">Desulforamulus putei DSM 12395</name>
    <dbReference type="NCBI Taxonomy" id="1121429"/>
    <lineage>
        <taxon>Bacteria</taxon>
        <taxon>Bacillati</taxon>
        <taxon>Bacillota</taxon>
        <taxon>Clostridia</taxon>
        <taxon>Eubacteriales</taxon>
        <taxon>Peptococcaceae</taxon>
        <taxon>Desulforamulus</taxon>
    </lineage>
</organism>
<proteinExistence type="inferred from homology"/>
<dbReference type="Pfam" id="PF01313">
    <property type="entry name" value="Bac_export_3"/>
    <property type="match status" value="1"/>
</dbReference>